<sequence>MTPYQRILNSKHVSTANKNSLKEQFKFLNPSCLRKAIDQKIKKWSRQTRPFQFMSQRYFQGIVTGYI</sequence>
<dbReference type="AlphaFoldDB" id="A0A0F0CQK5"/>
<comment type="caution">
    <text evidence="1">The sequence shown here is derived from an EMBL/GenBank/DDBJ whole genome shotgun (WGS) entry which is preliminary data.</text>
</comment>
<reference evidence="1 2" key="1">
    <citation type="submission" date="2015-02" db="EMBL/GenBank/DDBJ databases">
        <title>Single-cell genomics of uncultivated deep-branching MTB reveals a conserved set of magnetosome genes.</title>
        <authorList>
            <person name="Kolinko S."/>
            <person name="Richter M."/>
            <person name="Glockner F.O."/>
            <person name="Brachmann A."/>
            <person name="Schuler D."/>
        </authorList>
    </citation>
    <scope>NUCLEOTIDE SEQUENCE [LARGE SCALE GENOMIC DNA]</scope>
    <source>
        <strain evidence="1">SKK-01</strain>
    </source>
</reference>
<proteinExistence type="predicted"/>
<evidence type="ECO:0000313" key="1">
    <source>
        <dbReference type="EMBL" id="KJJ83791.1"/>
    </source>
</evidence>
<evidence type="ECO:0000313" key="2">
    <source>
        <dbReference type="Proteomes" id="UP000033428"/>
    </source>
</evidence>
<organism evidence="1 2">
    <name type="scientific">Candidatus Omnitrophus magneticus</name>
    <dbReference type="NCBI Taxonomy" id="1609969"/>
    <lineage>
        <taxon>Bacteria</taxon>
        <taxon>Pseudomonadati</taxon>
        <taxon>Candidatus Omnitrophota</taxon>
        <taxon>Candidatus Omnitrophus</taxon>
    </lineage>
</organism>
<protein>
    <submittedName>
        <fullName evidence="1">Uncharacterized protein</fullName>
    </submittedName>
</protein>
<dbReference type="EMBL" id="JYNY01000483">
    <property type="protein sequence ID" value="KJJ83791.1"/>
    <property type="molecule type" value="Genomic_DNA"/>
</dbReference>
<accession>A0A0F0CQK5</accession>
<dbReference type="Proteomes" id="UP000033428">
    <property type="component" value="Unassembled WGS sequence"/>
</dbReference>
<name>A0A0F0CQK5_9BACT</name>
<gene>
    <name evidence="1" type="ORF">OMAG_002342</name>
</gene>
<keyword evidence="2" id="KW-1185">Reference proteome</keyword>